<reference evidence="4 5" key="1">
    <citation type="submission" date="2018-01" db="EMBL/GenBank/DDBJ databases">
        <title>Denitrification phenotypes of diverse strains of Pseudomonas stutzeri.</title>
        <authorList>
            <person name="Milligan D.A."/>
            <person name="Bergaust L."/>
            <person name="Bakken L.R."/>
            <person name="Frostegard A."/>
        </authorList>
    </citation>
    <scope>NUCLEOTIDE SEQUENCE [LARGE SCALE GENOMIC DNA]</scope>
    <source>
        <strain evidence="3 5">24a13</strain>
        <strain evidence="2 4">CCUG 44592</strain>
    </source>
</reference>
<keyword evidence="1" id="KW-0472">Membrane</keyword>
<protein>
    <recommendedName>
        <fullName evidence="6">DUF2238 domain-containing protein</fullName>
    </recommendedName>
</protein>
<name>A0A2N8RG64_STUST</name>
<gene>
    <name evidence="3" type="ORF">CXK91_20125</name>
    <name evidence="2" type="ORF">CXK99_07385</name>
</gene>
<keyword evidence="1" id="KW-1133">Transmembrane helix</keyword>
<organism evidence="2 4">
    <name type="scientific">Stutzerimonas stutzeri</name>
    <name type="common">Pseudomonas stutzeri</name>
    <dbReference type="NCBI Taxonomy" id="316"/>
    <lineage>
        <taxon>Bacteria</taxon>
        <taxon>Pseudomonadati</taxon>
        <taxon>Pseudomonadota</taxon>
        <taxon>Gammaproteobacteria</taxon>
        <taxon>Pseudomonadales</taxon>
        <taxon>Pseudomonadaceae</taxon>
        <taxon>Stutzerimonas</taxon>
    </lineage>
</organism>
<dbReference type="EMBL" id="POUM01000005">
    <property type="protein sequence ID" value="PNF60069.1"/>
    <property type="molecule type" value="Genomic_DNA"/>
</dbReference>
<feature type="transmembrane region" description="Helical" evidence="1">
    <location>
        <begin position="43"/>
        <end position="60"/>
    </location>
</feature>
<evidence type="ECO:0000256" key="1">
    <source>
        <dbReference type="SAM" id="Phobius"/>
    </source>
</evidence>
<dbReference type="InterPro" id="IPR058534">
    <property type="entry name" value="YjdF"/>
</dbReference>
<proteinExistence type="predicted"/>
<feature type="transmembrane region" description="Helical" evidence="1">
    <location>
        <begin position="188"/>
        <end position="205"/>
    </location>
</feature>
<dbReference type="PIRSF" id="PIRSF020606">
    <property type="entry name" value="UCP020606"/>
    <property type="match status" value="1"/>
</dbReference>
<evidence type="ECO:0000313" key="4">
    <source>
        <dbReference type="Proteomes" id="UP000236003"/>
    </source>
</evidence>
<evidence type="ECO:0008006" key="6">
    <source>
        <dbReference type="Google" id="ProtNLM"/>
    </source>
</evidence>
<dbReference type="Proteomes" id="UP000236003">
    <property type="component" value="Unassembled WGS sequence"/>
</dbReference>
<comment type="caution">
    <text evidence="2">The sequence shown here is derived from an EMBL/GenBank/DDBJ whole genome shotgun (WGS) entry which is preliminary data.</text>
</comment>
<accession>A0A2N8RG64</accession>
<dbReference type="OrthoDB" id="9786473at2"/>
<dbReference type="InterPro" id="IPR014509">
    <property type="entry name" value="YjdF-like"/>
</dbReference>
<sequence>MLPAGSITMAASMQDRTLYATLGSVVLLALVCSAIAPFDRATWLLEVAPVLIAAPLLLWSHQRLPLTRLLYVVIAIHALILILGGTYTYARVPPGFWVQEWLDLSRNPYDKLGHFIQGITPALLAREILLRLRLVAPGKMLGFLALCVALAFSAFYELIEWWVALIAGQGAEDFLGTQGDPWDTQSDMFMALVGALLSVTLLARVQDRQIAEMSRTGAAA</sequence>
<feature type="transmembrane region" description="Helical" evidence="1">
    <location>
        <begin position="69"/>
        <end position="92"/>
    </location>
</feature>
<evidence type="ECO:0000313" key="3">
    <source>
        <dbReference type="EMBL" id="POH81278.1"/>
    </source>
</evidence>
<evidence type="ECO:0000313" key="2">
    <source>
        <dbReference type="EMBL" id="PNF60069.1"/>
    </source>
</evidence>
<dbReference type="Pfam" id="PF09997">
    <property type="entry name" value="DUF2238"/>
    <property type="match status" value="1"/>
</dbReference>
<keyword evidence="1" id="KW-0812">Transmembrane</keyword>
<dbReference type="EMBL" id="PPXG01000009">
    <property type="protein sequence ID" value="POH81278.1"/>
    <property type="molecule type" value="Genomic_DNA"/>
</dbReference>
<evidence type="ECO:0000313" key="5">
    <source>
        <dbReference type="Proteomes" id="UP000237068"/>
    </source>
</evidence>
<feature type="transmembrane region" description="Helical" evidence="1">
    <location>
        <begin position="112"/>
        <end position="129"/>
    </location>
</feature>
<dbReference type="Proteomes" id="UP000237068">
    <property type="component" value="Unassembled WGS sequence"/>
</dbReference>
<feature type="transmembrane region" description="Helical" evidence="1">
    <location>
        <begin position="141"/>
        <end position="168"/>
    </location>
</feature>
<dbReference type="AlphaFoldDB" id="A0A2N8RG64"/>